<dbReference type="Gene3D" id="2.40.100.20">
    <property type="match status" value="1"/>
</dbReference>
<evidence type="ECO:0000313" key="3">
    <source>
        <dbReference type="Proteomes" id="UP001062738"/>
    </source>
</evidence>
<gene>
    <name evidence="2" type="ORF">OCK72_09990</name>
</gene>
<evidence type="ECO:0000259" key="1">
    <source>
        <dbReference type="Pfam" id="PF18050"/>
    </source>
</evidence>
<sequence>MIKRKSIFIFLLTVLVSFVIYGNTAKGGKEMNVKVTAGSHTFIVKLENNVASHALYDKLPLTLPMANRYGREMVYRFGAGGLPTDNASDQGYKVGDLSYWPPMGSLVILYKQNGEVFEQQKLGHTDADISFFNEMKDTNITFEKQE</sequence>
<feature type="domain" description="Cyclophilin-like" evidence="1">
    <location>
        <begin position="35"/>
        <end position="143"/>
    </location>
</feature>
<accession>A0ABT4DNK7</accession>
<keyword evidence="3" id="KW-1185">Reference proteome</keyword>
<name>A0ABT4DNK7_FUSSI</name>
<organism evidence="2 3">
    <name type="scientific">Fusobacterium simiae</name>
    <dbReference type="NCBI Taxonomy" id="855"/>
    <lineage>
        <taxon>Bacteria</taxon>
        <taxon>Fusobacteriati</taxon>
        <taxon>Fusobacteriota</taxon>
        <taxon>Fusobacteriia</taxon>
        <taxon>Fusobacteriales</taxon>
        <taxon>Fusobacteriaceae</taxon>
        <taxon>Fusobacterium</taxon>
    </lineage>
</organism>
<evidence type="ECO:0000313" key="2">
    <source>
        <dbReference type="EMBL" id="MCY7008956.1"/>
    </source>
</evidence>
<dbReference type="EMBL" id="JAOXXL010000036">
    <property type="protein sequence ID" value="MCY7008956.1"/>
    <property type="molecule type" value="Genomic_DNA"/>
</dbReference>
<comment type="caution">
    <text evidence="2">The sequence shown here is derived from an EMBL/GenBank/DDBJ whole genome shotgun (WGS) entry which is preliminary data.</text>
</comment>
<dbReference type="RefSeq" id="WP_265152691.1">
    <property type="nucleotide sequence ID" value="NZ_JAOXXL010000036.1"/>
</dbReference>
<dbReference type="InterPro" id="IPR029000">
    <property type="entry name" value="Cyclophilin-like_dom_sf"/>
</dbReference>
<dbReference type="SUPFAM" id="SSF50891">
    <property type="entry name" value="Cyclophilin-like"/>
    <property type="match status" value="1"/>
</dbReference>
<reference evidence="2" key="1">
    <citation type="submission" date="2022-09" db="EMBL/GenBank/DDBJ databases">
        <authorList>
            <person name="Zoaiter M."/>
        </authorList>
    </citation>
    <scope>NUCLEOTIDE SEQUENCE</scope>
    <source>
        <strain evidence="2">DSM 19848</strain>
    </source>
</reference>
<dbReference type="Proteomes" id="UP001062738">
    <property type="component" value="Unassembled WGS sequence"/>
</dbReference>
<dbReference type="InterPro" id="IPR041183">
    <property type="entry name" value="Cyclophilin-like"/>
</dbReference>
<protein>
    <submittedName>
        <fullName evidence="2">Cyclophilin-like fold protein</fullName>
    </submittedName>
</protein>
<proteinExistence type="predicted"/>
<dbReference type="Pfam" id="PF18050">
    <property type="entry name" value="Cyclophil_like2"/>
    <property type="match status" value="1"/>
</dbReference>